<keyword evidence="4" id="KW-0067">ATP-binding</keyword>
<dbReference type="PANTHER" id="PTHR43788">
    <property type="entry name" value="DNA2/NAM7 HELICASE FAMILY MEMBER"/>
    <property type="match status" value="1"/>
</dbReference>
<accession>A0A9D7FVT9</accession>
<evidence type="ECO:0000256" key="2">
    <source>
        <dbReference type="ARBA" id="ARBA00022801"/>
    </source>
</evidence>
<dbReference type="GO" id="GO:0043139">
    <property type="term" value="F:5'-3' DNA helicase activity"/>
    <property type="evidence" value="ECO:0007669"/>
    <property type="project" value="TreeGrafter"/>
</dbReference>
<dbReference type="Proteomes" id="UP001296969">
    <property type="component" value="Unassembled WGS sequence"/>
</dbReference>
<dbReference type="PANTHER" id="PTHR43788:SF8">
    <property type="entry name" value="DNA-BINDING PROTEIN SMUBP-2"/>
    <property type="match status" value="1"/>
</dbReference>
<dbReference type="EMBL" id="JADRCP010000001">
    <property type="protein sequence ID" value="MBK5175055.1"/>
    <property type="molecule type" value="Genomic_DNA"/>
</dbReference>
<evidence type="ECO:0000256" key="1">
    <source>
        <dbReference type="ARBA" id="ARBA00022741"/>
    </source>
</evidence>
<comment type="caution">
    <text evidence="8">The sequence shown here is derived from an EMBL/GenBank/DDBJ whole genome shotgun (WGS) entry which is preliminary data.</text>
</comment>
<keyword evidence="1" id="KW-0547">Nucleotide-binding</keyword>
<keyword evidence="10" id="KW-1185">Reference proteome</keyword>
<dbReference type="Pfam" id="PF13087">
    <property type="entry name" value="AAA_12"/>
    <property type="match status" value="1"/>
</dbReference>
<keyword evidence="2" id="KW-0378">Hydrolase</keyword>
<sequence length="1100" mass="125719">MNNSQQNMINILKSWHRIEFFQPYTIPDRENDGGEVHKVTVNELNSLKDAVLPWLSIHTRHQLNINSKKVRYTLYLGLFDKSLLSQVADKIFGNDNDDNLLVEIEQRLDNEGATCFAKLFVDEYGVPDFDSMSVSTLPWALGHLYLKTTPNLSLQNYDTRCSLLKEQLDRIKVKMVSHPEEPLKKTLCANALEAICDSLYTWAEFGPDTDSEFKKQFQFAFALDWKELKEKLPEVADKAKQSDNETESEDNDDEVIADNERVMPILNSFYINDIEKAIRSIESGVCNRTLIDYLCIGSSKYADLYSQKGLKLIIEHLAPVHMPAGRWPSDPAHNMSLMQQFAVNTAISALKDGGVLSVNGPPGTGKTTLLRDIIAHNMVERGKALAGLSQAKDGLNEQGFLIQELTGFEMVVASSNNAAVENISRELPQIKALGGLFKDIDYLKPVANFLNAELRKGVFQPFKEKEQQCWGTISAVMGRKKNRNKFVQRFLFGKPYVKGSDEEFNRSDSANFLNFWRWKALHKGTDFTEAKNVFNSKLEEFELIQKELQVIHELINFLNSTSYEAWLEHFLKCKKSAEIEYSQTQQKLSMQEVQLNFLNEQIDIEDIRASELVNCQPNLLSRLFNRRLYHDYKDKVSETNQYRIQIKEKRLLLKKEIEQIEFQLRLCKQQLDNSVSELHRASNEYRFKQEQLQQYYQDNPDKIVPNDRVNITDPTLQRNAYWQDKKLNTLRSEIFVAAMDLHQAWICEVISHNGFRSNIYNKLKDLLNGKSFANSDQVWQILFMIVPVISTTFASLGLMFRGMGTDTLGWLMVDEAGQAIPQAAVGGLLRSKRALVVGDPLQIEPVFTTPPKLVKYLSDSVLGCNGDYWNPNLLSIQKIADRMNPYGCELPVMDQLVWIGIPLWVHRRCIEPMFSLANQIAYDNRMIHGNDIGEIVPQLHSILGKNTWLISKGECTVKQYKDELGIDTFNLLLELAESDKSLSKVYVITPFKAVKKQLCQFIYLHRAQISQHLKGSAYELNKWCESNIGTVHTFQGKENDTVILVLGCDPDKDGGAVWAASKPNLLNVALTRAKRNIYVIGDPGVWQDKEYFKYVAGELL</sequence>
<feature type="domain" description="DNA2/NAM7 helicase-like C-terminal" evidence="6">
    <location>
        <begin position="970"/>
        <end position="1082"/>
    </location>
</feature>
<dbReference type="Gene3D" id="3.40.50.300">
    <property type="entry name" value="P-loop containing nucleotide triphosphate hydrolases"/>
    <property type="match status" value="3"/>
</dbReference>
<name>A0A9D7FVT9_9GAMM</name>
<dbReference type="SUPFAM" id="SSF52540">
    <property type="entry name" value="P-loop containing nucleoside triphosphate hydrolases"/>
    <property type="match status" value="1"/>
</dbReference>
<reference evidence="8 10" key="1">
    <citation type="submission" date="2020-11" db="EMBL/GenBank/DDBJ databases">
        <title>Insectihabitans protaetiae gen. nov. sp. nov. and Insectihabitans allomyrinae sp. nov., isolated from larvae of Protaetia brevitarsis seulensis and Allomyrina dichotoma, respectively.</title>
        <authorList>
            <person name="Lee S.D."/>
            <person name="Byeon Y.-S."/>
            <person name="Kim S.-M."/>
            <person name="Yang H.L."/>
            <person name="Kim I.S."/>
        </authorList>
    </citation>
    <scope>NUCLEOTIDE SEQUENCE</scope>
    <source>
        <strain evidence="8">CWB-B4</strain>
        <strain evidence="7 10">CWB-B43</strain>
    </source>
</reference>
<dbReference type="GO" id="GO:0016787">
    <property type="term" value="F:hydrolase activity"/>
    <property type="evidence" value="ECO:0007669"/>
    <property type="project" value="UniProtKB-KW"/>
</dbReference>
<keyword evidence="3" id="KW-0347">Helicase</keyword>
<evidence type="ECO:0000313" key="10">
    <source>
        <dbReference type="Proteomes" id="UP001296969"/>
    </source>
</evidence>
<dbReference type="InterPro" id="IPR047187">
    <property type="entry name" value="SF1_C_Upf1"/>
</dbReference>
<dbReference type="InterPro" id="IPR027417">
    <property type="entry name" value="P-loop_NTPase"/>
</dbReference>
<evidence type="ECO:0000256" key="4">
    <source>
        <dbReference type="ARBA" id="ARBA00022840"/>
    </source>
</evidence>
<dbReference type="Proteomes" id="UP000807542">
    <property type="component" value="Unassembled WGS sequence"/>
</dbReference>
<evidence type="ECO:0000313" key="7">
    <source>
        <dbReference type="EMBL" id="MBK5071746.1"/>
    </source>
</evidence>
<dbReference type="AlphaFoldDB" id="A0A9D7FVT9"/>
<dbReference type="CDD" id="cd18808">
    <property type="entry name" value="SF1_C_Upf1"/>
    <property type="match status" value="1"/>
</dbReference>
<evidence type="ECO:0000256" key="5">
    <source>
        <dbReference type="SAM" id="Coils"/>
    </source>
</evidence>
<dbReference type="GO" id="GO:0005524">
    <property type="term" value="F:ATP binding"/>
    <property type="evidence" value="ECO:0007669"/>
    <property type="project" value="UniProtKB-KW"/>
</dbReference>
<dbReference type="InterPro" id="IPR050534">
    <property type="entry name" value="Coronavir_polyprotein_1ab"/>
</dbReference>
<evidence type="ECO:0000256" key="3">
    <source>
        <dbReference type="ARBA" id="ARBA00022806"/>
    </source>
</evidence>
<evidence type="ECO:0000313" key="9">
    <source>
        <dbReference type="Proteomes" id="UP000807542"/>
    </source>
</evidence>
<protein>
    <recommendedName>
        <fullName evidence="6">DNA2/NAM7 helicase-like C-terminal domain-containing protein</fullName>
    </recommendedName>
</protein>
<dbReference type="EMBL" id="JADRCQ010000001">
    <property type="protein sequence ID" value="MBK5071746.1"/>
    <property type="molecule type" value="Genomic_DNA"/>
</dbReference>
<gene>
    <name evidence="8" type="ORF">I2492_01780</name>
    <name evidence="7" type="ORF">I2493_01780</name>
</gene>
<evidence type="ECO:0000313" key="8">
    <source>
        <dbReference type="EMBL" id="MBK5175055.1"/>
    </source>
</evidence>
<evidence type="ECO:0000259" key="6">
    <source>
        <dbReference type="Pfam" id="PF13087"/>
    </source>
</evidence>
<proteinExistence type="predicted"/>
<organism evidence="8 9">
    <name type="scientific">Limnobaculum xujianqingii</name>
    <dbReference type="NCBI Taxonomy" id="2738837"/>
    <lineage>
        <taxon>Bacteria</taxon>
        <taxon>Pseudomonadati</taxon>
        <taxon>Pseudomonadota</taxon>
        <taxon>Gammaproteobacteria</taxon>
        <taxon>Enterobacterales</taxon>
        <taxon>Budviciaceae</taxon>
        <taxon>Limnobaculum</taxon>
    </lineage>
</organism>
<feature type="coiled-coil region" evidence="5">
    <location>
        <begin position="574"/>
        <end position="601"/>
    </location>
</feature>
<keyword evidence="5" id="KW-0175">Coiled coil</keyword>
<dbReference type="RefSeq" id="WP_228397045.1">
    <property type="nucleotide sequence ID" value="NZ_JADRCP010000001.1"/>
</dbReference>
<dbReference type="InterPro" id="IPR041679">
    <property type="entry name" value="DNA2/NAM7-like_C"/>
</dbReference>